<dbReference type="Pfam" id="PF00092">
    <property type="entry name" value="VWA"/>
    <property type="match status" value="1"/>
</dbReference>
<dbReference type="PROSITE" id="PS51468">
    <property type="entry name" value="VIT"/>
    <property type="match status" value="1"/>
</dbReference>
<feature type="chain" id="PRO_5040349209" description="Inter-alpha-trypsin inhibitor heavy chain H4-like" evidence="2">
    <location>
        <begin position="19"/>
        <end position="813"/>
    </location>
</feature>
<gene>
    <name evidence="5" type="ORF">PHAECO_LOCUS10757</name>
</gene>
<feature type="compositionally biased region" description="Polar residues" evidence="1">
    <location>
        <begin position="22"/>
        <end position="31"/>
    </location>
</feature>
<evidence type="ECO:0000256" key="1">
    <source>
        <dbReference type="SAM" id="MobiDB-lite"/>
    </source>
</evidence>
<dbReference type="Proteomes" id="UP001153737">
    <property type="component" value="Chromosome 7"/>
</dbReference>
<evidence type="ECO:0000256" key="2">
    <source>
        <dbReference type="SAM" id="SignalP"/>
    </source>
</evidence>
<dbReference type="PANTHER" id="PTHR10338:SF108">
    <property type="entry name" value="INTER-ALPHA-TRYPSIN INHIBITOR HEAVY CHAIN H4-LIKE PROTEIN"/>
    <property type="match status" value="1"/>
</dbReference>
<evidence type="ECO:0000259" key="3">
    <source>
        <dbReference type="PROSITE" id="PS50234"/>
    </source>
</evidence>
<dbReference type="SMART" id="SM00327">
    <property type="entry name" value="VWA"/>
    <property type="match status" value="1"/>
</dbReference>
<dbReference type="InterPro" id="IPR013694">
    <property type="entry name" value="VIT"/>
</dbReference>
<evidence type="ECO:0000259" key="4">
    <source>
        <dbReference type="PROSITE" id="PS51468"/>
    </source>
</evidence>
<dbReference type="GO" id="GO:0032991">
    <property type="term" value="C:protein-containing complex"/>
    <property type="evidence" value="ECO:0007669"/>
    <property type="project" value="UniProtKB-ARBA"/>
</dbReference>
<dbReference type="SUPFAM" id="SSF53300">
    <property type="entry name" value="vWA-like"/>
    <property type="match status" value="1"/>
</dbReference>
<proteinExistence type="predicted"/>
<feature type="compositionally biased region" description="Basic and acidic residues" evidence="1">
    <location>
        <begin position="32"/>
        <end position="43"/>
    </location>
</feature>
<feature type="domain" description="VIT" evidence="4">
    <location>
        <begin position="38"/>
        <end position="167"/>
    </location>
</feature>
<accession>A0A9N9X4U7</accession>
<feature type="region of interest" description="Disordered" evidence="1">
    <location>
        <begin position="22"/>
        <end position="43"/>
    </location>
</feature>
<feature type="domain" description="VWFA" evidence="3">
    <location>
        <begin position="305"/>
        <end position="517"/>
    </location>
</feature>
<sequence>MILFTLPVLALFFTVTSTAPSDNSFVVSSTEPSKKNENGKEGTSDVVPIINPAIYAMDIQSNISNRFAKTLVMSKVKNADNTAKEATFTVVLPEKAFISEFVMEIGGKSYKAYVKEKEEAKNIYDKAVASGQSAGHVEVNARDSNRFTVSVNIEPESKAAFLLTYEELLERRDNQYELVLNIHPGQIVKNLNIQVLVNESRPLRFVKTPVLRSGNEISKNDDKLDPSSDIEIINSTSAIVRFIPTPDQQKQFGIDLGMKENEGLAGQFIVQYDVERDPRGGEVLLQDGYFVHFFAPEDLKPLPKHAVFVLDTSGSMSGIKIEQLKDAMNSILDQLSHEDIFHIVEFNTFAFVWNIDSEDSLFVNISNYQEPFEELILKNNLPSAVNVMNATIVKAKNVIGKMQTGGITNIIGGLETGLHLIRTQRQNSTGGGHYQPMIIFLTDGYPNEGESSTDQITRIITGLNSGDNQIPIFSLSFGSGADRSFLRKLSLKNLGLSRHIYEASDASLQLQDFYRQISSPLLSNVNFKYDSEVKAVTKRDFPIFFRGSEIVVSGCYSGSTLQTSIHASGSNGTVVLSPSIEAPITSLERLWAYLTVKQDLQEREAAENKTELTKKILDLALKYSFVTEVSSLVVVKPNETRTVDTEDASGSQQLANPGPFIISTPATFRGHPLYLQSPVLSSDDAIQIRFSEPEPQPVYPDLDLIATTTDARSNATLSPSIRSSLPWLSSILHSNNSLAISGGVYDIGENSTVLVNPDCPKTPMSPAIAGFCTLLKDCPEVLPLLTDFHVYEQYFCPLENTYAGVCCPRKHVN</sequence>
<name>A0A9N9X4U7_PHACE</name>
<protein>
    <recommendedName>
        <fullName evidence="7">Inter-alpha-trypsin inhibitor heavy chain H4-like</fullName>
    </recommendedName>
</protein>
<reference evidence="5" key="1">
    <citation type="submission" date="2022-01" db="EMBL/GenBank/DDBJ databases">
        <authorList>
            <person name="King R."/>
        </authorList>
    </citation>
    <scope>NUCLEOTIDE SEQUENCE</scope>
</reference>
<dbReference type="EMBL" id="OU896713">
    <property type="protein sequence ID" value="CAG9823745.1"/>
    <property type="molecule type" value="Genomic_DNA"/>
</dbReference>
<keyword evidence="2" id="KW-0732">Signal</keyword>
<dbReference type="InterPro" id="IPR050934">
    <property type="entry name" value="ITIH"/>
</dbReference>
<dbReference type="OrthoDB" id="299997at2759"/>
<dbReference type="InterPro" id="IPR002035">
    <property type="entry name" value="VWF_A"/>
</dbReference>
<organism evidence="5 6">
    <name type="scientific">Phaedon cochleariae</name>
    <name type="common">Mustard beetle</name>
    <dbReference type="NCBI Taxonomy" id="80249"/>
    <lineage>
        <taxon>Eukaryota</taxon>
        <taxon>Metazoa</taxon>
        <taxon>Ecdysozoa</taxon>
        <taxon>Arthropoda</taxon>
        <taxon>Hexapoda</taxon>
        <taxon>Insecta</taxon>
        <taxon>Pterygota</taxon>
        <taxon>Neoptera</taxon>
        <taxon>Endopterygota</taxon>
        <taxon>Coleoptera</taxon>
        <taxon>Polyphaga</taxon>
        <taxon>Cucujiformia</taxon>
        <taxon>Chrysomeloidea</taxon>
        <taxon>Chrysomelidae</taxon>
        <taxon>Chrysomelinae</taxon>
        <taxon>Chrysomelini</taxon>
        <taxon>Phaedon</taxon>
    </lineage>
</organism>
<dbReference type="AlphaFoldDB" id="A0A9N9X4U7"/>
<dbReference type="PROSITE" id="PS50234">
    <property type="entry name" value="VWFA"/>
    <property type="match status" value="1"/>
</dbReference>
<dbReference type="SMART" id="SM00609">
    <property type="entry name" value="VIT"/>
    <property type="match status" value="1"/>
</dbReference>
<evidence type="ECO:0000313" key="6">
    <source>
        <dbReference type="Proteomes" id="UP001153737"/>
    </source>
</evidence>
<dbReference type="Gene3D" id="3.40.50.410">
    <property type="entry name" value="von Willebrand factor, type A domain"/>
    <property type="match status" value="1"/>
</dbReference>
<reference evidence="5" key="2">
    <citation type="submission" date="2022-10" db="EMBL/GenBank/DDBJ databases">
        <authorList>
            <consortium name="ENA_rothamsted_submissions"/>
            <consortium name="culmorum"/>
            <person name="King R."/>
        </authorList>
    </citation>
    <scope>NUCLEOTIDE SEQUENCE</scope>
</reference>
<evidence type="ECO:0008006" key="7">
    <source>
        <dbReference type="Google" id="ProtNLM"/>
    </source>
</evidence>
<feature type="signal peptide" evidence="2">
    <location>
        <begin position="1"/>
        <end position="18"/>
    </location>
</feature>
<keyword evidence="6" id="KW-1185">Reference proteome</keyword>
<dbReference type="Pfam" id="PF08487">
    <property type="entry name" value="VIT"/>
    <property type="match status" value="1"/>
</dbReference>
<dbReference type="PANTHER" id="PTHR10338">
    <property type="entry name" value="INTER-ALPHA-TRYPSIN INHIBITOR HEAVY CHAIN FAMILY MEMBER"/>
    <property type="match status" value="1"/>
</dbReference>
<evidence type="ECO:0000313" key="5">
    <source>
        <dbReference type="EMBL" id="CAG9823745.1"/>
    </source>
</evidence>
<dbReference type="InterPro" id="IPR036465">
    <property type="entry name" value="vWFA_dom_sf"/>
</dbReference>